<keyword evidence="5 8" id="KW-0521">NADP</keyword>
<evidence type="ECO:0000256" key="3">
    <source>
        <dbReference type="ARBA" id="ARBA00012856"/>
    </source>
</evidence>
<dbReference type="GO" id="GO:0070401">
    <property type="term" value="F:NADP+ binding"/>
    <property type="evidence" value="ECO:0007669"/>
    <property type="project" value="UniProtKB-ARBA"/>
</dbReference>
<dbReference type="GO" id="GO:0046654">
    <property type="term" value="P:tetrahydrofolate biosynthetic process"/>
    <property type="evidence" value="ECO:0007669"/>
    <property type="project" value="UniProtKB-UniPathway"/>
</dbReference>
<evidence type="ECO:0000256" key="5">
    <source>
        <dbReference type="ARBA" id="ARBA00022857"/>
    </source>
</evidence>
<dbReference type="InterPro" id="IPR012259">
    <property type="entry name" value="DHFR"/>
</dbReference>
<dbReference type="CDD" id="cd00209">
    <property type="entry name" value="DHFR"/>
    <property type="match status" value="1"/>
</dbReference>
<evidence type="ECO:0000256" key="1">
    <source>
        <dbReference type="ARBA" id="ARBA00004903"/>
    </source>
</evidence>
<proteinExistence type="inferred from homology"/>
<comment type="similarity">
    <text evidence="2 8">Belongs to the dihydrofolate reductase family.</text>
</comment>
<dbReference type="PIRSF" id="PIRSF000194">
    <property type="entry name" value="DHFR"/>
    <property type="match status" value="1"/>
</dbReference>
<dbReference type="STRING" id="1216932.CM240_2603"/>
<evidence type="ECO:0000313" key="10">
    <source>
        <dbReference type="EMBL" id="CDM69727.1"/>
    </source>
</evidence>
<name>W6S5V0_9CLOT</name>
<evidence type="ECO:0000256" key="6">
    <source>
        <dbReference type="ARBA" id="ARBA00023002"/>
    </source>
</evidence>
<evidence type="ECO:0000256" key="7">
    <source>
        <dbReference type="ARBA" id="ARBA00025067"/>
    </source>
</evidence>
<keyword evidence="11" id="KW-1185">Reference proteome</keyword>
<dbReference type="InterPro" id="IPR024072">
    <property type="entry name" value="DHFR-like_dom_sf"/>
</dbReference>
<dbReference type="EMBL" id="HG917868">
    <property type="protein sequence ID" value="CDM69727.1"/>
    <property type="molecule type" value="Genomic_DNA"/>
</dbReference>
<dbReference type="UniPathway" id="UPA00077">
    <property type="reaction ID" value="UER00158"/>
</dbReference>
<dbReference type="Proteomes" id="UP000019426">
    <property type="component" value="Chromosome M2/40_rep1"/>
</dbReference>
<dbReference type="PATRIC" id="fig|1216932.3.peg.2570"/>
<dbReference type="SUPFAM" id="SSF53597">
    <property type="entry name" value="Dihydrofolate reductase-like"/>
    <property type="match status" value="1"/>
</dbReference>
<dbReference type="GO" id="GO:0046452">
    <property type="term" value="P:dihydrofolate metabolic process"/>
    <property type="evidence" value="ECO:0007669"/>
    <property type="project" value="TreeGrafter"/>
</dbReference>
<dbReference type="GO" id="GO:0046655">
    <property type="term" value="P:folic acid metabolic process"/>
    <property type="evidence" value="ECO:0007669"/>
    <property type="project" value="TreeGrafter"/>
</dbReference>
<organism evidence="10 11">
    <name type="scientific">Clostridium bornimense</name>
    <dbReference type="NCBI Taxonomy" id="1216932"/>
    <lineage>
        <taxon>Bacteria</taxon>
        <taxon>Bacillati</taxon>
        <taxon>Bacillota</taxon>
        <taxon>Clostridia</taxon>
        <taxon>Eubacteriales</taxon>
        <taxon>Clostridiaceae</taxon>
        <taxon>Clostridium</taxon>
    </lineage>
</organism>
<evidence type="ECO:0000259" key="9">
    <source>
        <dbReference type="PROSITE" id="PS51330"/>
    </source>
</evidence>
<dbReference type="PANTHER" id="PTHR48069">
    <property type="entry name" value="DIHYDROFOLATE REDUCTASE"/>
    <property type="match status" value="1"/>
</dbReference>
<evidence type="ECO:0000313" key="11">
    <source>
        <dbReference type="Proteomes" id="UP000019426"/>
    </source>
</evidence>
<dbReference type="PANTHER" id="PTHR48069:SF3">
    <property type="entry name" value="DIHYDROFOLATE REDUCTASE"/>
    <property type="match status" value="1"/>
</dbReference>
<accession>W6S5V0</accession>
<comment type="catalytic activity">
    <reaction evidence="8">
        <text>(6S)-5,6,7,8-tetrahydrofolate + NADP(+) = 7,8-dihydrofolate + NADPH + H(+)</text>
        <dbReference type="Rhea" id="RHEA:15009"/>
        <dbReference type="ChEBI" id="CHEBI:15378"/>
        <dbReference type="ChEBI" id="CHEBI:57451"/>
        <dbReference type="ChEBI" id="CHEBI:57453"/>
        <dbReference type="ChEBI" id="CHEBI:57783"/>
        <dbReference type="ChEBI" id="CHEBI:58349"/>
        <dbReference type="EC" id="1.5.1.3"/>
    </reaction>
</comment>
<dbReference type="OrthoDB" id="9804315at2"/>
<keyword evidence="4 8" id="KW-0554">One-carbon metabolism</keyword>
<dbReference type="GO" id="GO:0004146">
    <property type="term" value="F:dihydrofolate reductase activity"/>
    <property type="evidence" value="ECO:0007669"/>
    <property type="project" value="UniProtKB-EC"/>
</dbReference>
<feature type="domain" description="DHFR" evidence="9">
    <location>
        <begin position="1"/>
        <end position="161"/>
    </location>
</feature>
<evidence type="ECO:0000256" key="2">
    <source>
        <dbReference type="ARBA" id="ARBA00009539"/>
    </source>
</evidence>
<dbReference type="InterPro" id="IPR001796">
    <property type="entry name" value="DHFR_dom"/>
</dbReference>
<dbReference type="AlphaFoldDB" id="W6S5V0"/>
<dbReference type="Gene3D" id="3.40.430.10">
    <property type="entry name" value="Dihydrofolate Reductase, subunit A"/>
    <property type="match status" value="1"/>
</dbReference>
<comment type="pathway">
    <text evidence="1 8">Cofactor biosynthesis; tetrahydrofolate biosynthesis; 5,6,7,8-tetrahydrofolate from 7,8-dihydrofolate: step 1/1.</text>
</comment>
<sequence>MLSLMVAVAENNVIGKDNKLIWHIPNDLKYFKSVTSGHKILMGRKTFQSLPGILPGRPHLVLTRDRSFNVEDERVTVLHGMEEVMPYVDSEEEIFVVGGAEIYKTLLPYCKKAYITRINESFEGDAFFPHFDESMWITDSITEGIVDEKNKYPHSFYVYTRK</sequence>
<gene>
    <name evidence="10" type="primary">folA</name>
    <name evidence="10" type="ORF">CM240_2603</name>
</gene>
<dbReference type="RefSeq" id="WP_044039516.1">
    <property type="nucleotide sequence ID" value="NZ_HG917868.1"/>
</dbReference>
<dbReference type="eggNOG" id="COG0262">
    <property type="taxonomic scope" value="Bacteria"/>
</dbReference>
<dbReference type="KEGG" id="clt:CM240_2603"/>
<evidence type="ECO:0000256" key="8">
    <source>
        <dbReference type="PIRNR" id="PIRNR000194"/>
    </source>
</evidence>
<comment type="function">
    <text evidence="7 8">Key enzyme in folate metabolism. Catalyzes an essential reaction for de novo glycine and purine synthesis, and for DNA precursor synthesis.</text>
</comment>
<dbReference type="EC" id="1.5.1.3" evidence="3 8"/>
<dbReference type="PROSITE" id="PS51330">
    <property type="entry name" value="DHFR_2"/>
    <property type="match status" value="1"/>
</dbReference>
<protein>
    <recommendedName>
        <fullName evidence="3 8">Dihydrofolate reductase</fullName>
        <ecNumber evidence="3 8">1.5.1.3</ecNumber>
    </recommendedName>
</protein>
<dbReference type="PRINTS" id="PR00070">
    <property type="entry name" value="DHFR"/>
</dbReference>
<dbReference type="FunFam" id="3.40.430.10:FF:000001">
    <property type="entry name" value="Dihydrofolate reductase"/>
    <property type="match status" value="1"/>
</dbReference>
<reference evidence="10 11" key="1">
    <citation type="submission" date="2013-11" db="EMBL/GenBank/DDBJ databases">
        <title>Complete genome sequence of Clostridum sp. M2/40.</title>
        <authorList>
            <person name="Wibberg D."/>
            <person name="Puehler A."/>
            <person name="Schlueter A."/>
        </authorList>
    </citation>
    <scope>NUCLEOTIDE SEQUENCE [LARGE SCALE GENOMIC DNA]</scope>
    <source>
        <strain evidence="11">M2/40</strain>
    </source>
</reference>
<dbReference type="GO" id="GO:0006730">
    <property type="term" value="P:one-carbon metabolic process"/>
    <property type="evidence" value="ECO:0007669"/>
    <property type="project" value="UniProtKB-KW"/>
</dbReference>
<keyword evidence="6 8" id="KW-0560">Oxidoreductase</keyword>
<dbReference type="GO" id="GO:0005829">
    <property type="term" value="C:cytosol"/>
    <property type="evidence" value="ECO:0007669"/>
    <property type="project" value="TreeGrafter"/>
</dbReference>
<dbReference type="Pfam" id="PF00186">
    <property type="entry name" value="DHFR_1"/>
    <property type="match status" value="1"/>
</dbReference>
<dbReference type="HOGENOM" id="CLU_043966_5_2_9"/>
<evidence type="ECO:0000256" key="4">
    <source>
        <dbReference type="ARBA" id="ARBA00022563"/>
    </source>
</evidence>